<reference evidence="2" key="1">
    <citation type="submission" date="2020-02" db="EMBL/GenBank/DDBJ databases">
        <authorList>
            <person name="Meier V. D."/>
        </authorList>
    </citation>
    <scope>NUCLEOTIDE SEQUENCE</scope>
    <source>
        <strain evidence="2">AVDCRST_MAG54</strain>
    </source>
</reference>
<feature type="non-terminal residue" evidence="2">
    <location>
        <position position="1"/>
    </location>
</feature>
<sequence length="85" mass="10182">ERARRQPGHRDRRDRHAPARRRGRRGRRWLRRLVVGEPDVGEGVPRGRARAGARARRRDRRHRPRALHRADLRPRRGLDRCRVPA</sequence>
<protein>
    <submittedName>
        <fullName evidence="2">Uncharacterized protein</fullName>
    </submittedName>
</protein>
<feature type="region of interest" description="Disordered" evidence="1">
    <location>
        <begin position="1"/>
        <end position="25"/>
    </location>
</feature>
<feature type="non-terminal residue" evidence="2">
    <location>
        <position position="85"/>
    </location>
</feature>
<evidence type="ECO:0000313" key="2">
    <source>
        <dbReference type="EMBL" id="CAA9298674.1"/>
    </source>
</evidence>
<proteinExistence type="predicted"/>
<feature type="compositionally biased region" description="Basic and acidic residues" evidence="1">
    <location>
        <begin position="68"/>
        <end position="85"/>
    </location>
</feature>
<feature type="region of interest" description="Disordered" evidence="1">
    <location>
        <begin position="38"/>
        <end position="85"/>
    </location>
</feature>
<feature type="compositionally biased region" description="Basic residues" evidence="1">
    <location>
        <begin position="47"/>
        <end position="67"/>
    </location>
</feature>
<organism evidence="2">
    <name type="scientific">uncultured Actinomycetospora sp</name>
    <dbReference type="NCBI Taxonomy" id="1135996"/>
    <lineage>
        <taxon>Bacteria</taxon>
        <taxon>Bacillati</taxon>
        <taxon>Actinomycetota</taxon>
        <taxon>Actinomycetes</taxon>
        <taxon>Pseudonocardiales</taxon>
        <taxon>Pseudonocardiaceae</taxon>
        <taxon>Actinomycetospora</taxon>
        <taxon>environmental samples</taxon>
    </lineage>
</organism>
<dbReference type="AlphaFoldDB" id="A0A6J4K9T4"/>
<feature type="compositionally biased region" description="Basic and acidic residues" evidence="1">
    <location>
        <begin position="8"/>
        <end position="17"/>
    </location>
</feature>
<gene>
    <name evidence="2" type="ORF">AVDCRST_MAG54-5049</name>
</gene>
<accession>A0A6J4K9T4</accession>
<evidence type="ECO:0000256" key="1">
    <source>
        <dbReference type="SAM" id="MobiDB-lite"/>
    </source>
</evidence>
<name>A0A6J4K9T4_9PSEU</name>
<dbReference type="EMBL" id="CADCTH010000636">
    <property type="protein sequence ID" value="CAA9298674.1"/>
    <property type="molecule type" value="Genomic_DNA"/>
</dbReference>